<dbReference type="AlphaFoldDB" id="A0AAV5FTD7"/>
<dbReference type="EMBL" id="BQKI01000097">
    <property type="protein sequence ID" value="GJN38983.1"/>
    <property type="molecule type" value="Genomic_DNA"/>
</dbReference>
<feature type="compositionally biased region" description="Basic and acidic residues" evidence="1">
    <location>
        <begin position="82"/>
        <end position="98"/>
    </location>
</feature>
<proteinExistence type="predicted"/>
<dbReference type="Proteomes" id="UP001054889">
    <property type="component" value="Unassembled WGS sequence"/>
</dbReference>
<sequence>MSTGEMGNYLYVARFQKARQARRAEERRQAATKVSEDWAAAAAAAGEGWPRNAGEELLRQVRATSGRARSRGPVPAGVGEFLRSEEPRRRNAWEDPRRRAGGPAAVRGRSRGDGAAEGEPAKQASARWRRMSQSDVLTGRIVWAVP</sequence>
<name>A0AAV5FTD7_ELECO</name>
<protein>
    <submittedName>
        <fullName evidence="2">Uncharacterized protein</fullName>
    </submittedName>
</protein>
<reference evidence="2" key="1">
    <citation type="journal article" date="2018" name="DNA Res.">
        <title>Multiple hybrid de novo genome assembly of finger millet, an orphan allotetraploid crop.</title>
        <authorList>
            <person name="Hatakeyama M."/>
            <person name="Aluri S."/>
            <person name="Balachadran M.T."/>
            <person name="Sivarajan S.R."/>
            <person name="Patrignani A."/>
            <person name="Gruter S."/>
            <person name="Poveda L."/>
            <person name="Shimizu-Inatsugi R."/>
            <person name="Baeten J."/>
            <person name="Francoijs K.J."/>
            <person name="Nataraja K.N."/>
            <person name="Reddy Y.A.N."/>
            <person name="Phadnis S."/>
            <person name="Ravikumar R.L."/>
            <person name="Schlapbach R."/>
            <person name="Sreeman S.M."/>
            <person name="Shimizu K.K."/>
        </authorList>
    </citation>
    <scope>NUCLEOTIDE SEQUENCE</scope>
</reference>
<evidence type="ECO:0000313" key="2">
    <source>
        <dbReference type="EMBL" id="GJN38983.1"/>
    </source>
</evidence>
<reference evidence="2" key="2">
    <citation type="submission" date="2021-12" db="EMBL/GenBank/DDBJ databases">
        <title>Resequencing data analysis of finger millet.</title>
        <authorList>
            <person name="Hatakeyama M."/>
            <person name="Aluri S."/>
            <person name="Balachadran M.T."/>
            <person name="Sivarajan S.R."/>
            <person name="Poveda L."/>
            <person name="Shimizu-Inatsugi R."/>
            <person name="Schlapbach R."/>
            <person name="Sreeman S.M."/>
            <person name="Shimizu K.K."/>
        </authorList>
    </citation>
    <scope>NUCLEOTIDE SEQUENCE</scope>
</reference>
<evidence type="ECO:0000313" key="3">
    <source>
        <dbReference type="Proteomes" id="UP001054889"/>
    </source>
</evidence>
<gene>
    <name evidence="2" type="primary">gb28071</name>
    <name evidence="2" type="ORF">PR202_gb28071</name>
</gene>
<keyword evidence="3" id="KW-1185">Reference proteome</keyword>
<organism evidence="2 3">
    <name type="scientific">Eleusine coracana subsp. coracana</name>
    <dbReference type="NCBI Taxonomy" id="191504"/>
    <lineage>
        <taxon>Eukaryota</taxon>
        <taxon>Viridiplantae</taxon>
        <taxon>Streptophyta</taxon>
        <taxon>Embryophyta</taxon>
        <taxon>Tracheophyta</taxon>
        <taxon>Spermatophyta</taxon>
        <taxon>Magnoliopsida</taxon>
        <taxon>Liliopsida</taxon>
        <taxon>Poales</taxon>
        <taxon>Poaceae</taxon>
        <taxon>PACMAD clade</taxon>
        <taxon>Chloridoideae</taxon>
        <taxon>Cynodonteae</taxon>
        <taxon>Eleusininae</taxon>
        <taxon>Eleusine</taxon>
    </lineage>
</organism>
<accession>A0AAV5FTD7</accession>
<feature type="region of interest" description="Disordered" evidence="1">
    <location>
        <begin position="63"/>
        <end position="132"/>
    </location>
</feature>
<evidence type="ECO:0000256" key="1">
    <source>
        <dbReference type="SAM" id="MobiDB-lite"/>
    </source>
</evidence>
<comment type="caution">
    <text evidence="2">The sequence shown here is derived from an EMBL/GenBank/DDBJ whole genome shotgun (WGS) entry which is preliminary data.</text>
</comment>